<accession>A0A423W4I1</accession>
<evidence type="ECO:0000259" key="2">
    <source>
        <dbReference type="Pfam" id="PF24855"/>
    </source>
</evidence>
<evidence type="ECO:0000256" key="1">
    <source>
        <dbReference type="SAM" id="MobiDB-lite"/>
    </source>
</evidence>
<dbReference type="PANTHER" id="PTHR39460:SF1">
    <property type="entry name" value="C6 TRANSCRIPTION FACTOR"/>
    <property type="match status" value="1"/>
</dbReference>
<keyword evidence="4" id="KW-1185">Reference proteome</keyword>
<dbReference type="OrthoDB" id="2564812at2759"/>
<organism evidence="3 4">
    <name type="scientific">Cytospora chrysosperma</name>
    <name type="common">Cytospora canker fungus</name>
    <name type="synonym">Sphaeria chrysosperma</name>
    <dbReference type="NCBI Taxonomy" id="252740"/>
    <lineage>
        <taxon>Eukaryota</taxon>
        <taxon>Fungi</taxon>
        <taxon>Dikarya</taxon>
        <taxon>Ascomycota</taxon>
        <taxon>Pezizomycotina</taxon>
        <taxon>Sordariomycetes</taxon>
        <taxon>Sordariomycetidae</taxon>
        <taxon>Diaporthales</taxon>
        <taxon>Cytosporaceae</taxon>
        <taxon>Cytospora</taxon>
    </lineage>
</organism>
<feature type="compositionally biased region" description="Low complexity" evidence="1">
    <location>
        <begin position="139"/>
        <end position="169"/>
    </location>
</feature>
<sequence length="419" mass="43312">MASFTTCGPLGRRTAAAAAAAAYEASPLLRTSKSSTARYHHRPRIPWAAALLCLAVSFASHTLASPLLDELPEPTAAPDLAETLLLDTQAPAVLDLGVWAMVEPEEEKGDENGFWRRASAQSTVTTTFAITISTATAASTASDSDDSSSGPSATSSTAATTTTTAAQSALPSPFDGGLSNNFTSTTCPTFINNMLADPEFQACYPVSLLIQSSQSFFEAEKSLVSISRVLDHACQANATHCASYLADMASNLTSSANCGADYEAGVPTATEAYLGLVSYPVLYGATCLRDAGTGAYCFGAAVTNQTNPTATYVYYLPLNTSLPGGAVPVCGACLRDTMALYQVATANRDQPIAYTYGPAARQVDVLCGPAFANQTLASEIVSSAAAAAAARHPGGSLSSSSAWLLPLCFLLAVAVNWLL</sequence>
<reference evidence="3 4" key="1">
    <citation type="submission" date="2015-09" db="EMBL/GenBank/DDBJ databases">
        <title>Host preference determinants of Valsa canker pathogens revealed by comparative genomics.</title>
        <authorList>
            <person name="Yin Z."/>
            <person name="Huang L."/>
        </authorList>
    </citation>
    <scope>NUCLEOTIDE SEQUENCE [LARGE SCALE GENOMIC DNA]</scope>
    <source>
        <strain evidence="3 4">YSFL</strain>
    </source>
</reference>
<evidence type="ECO:0000313" key="4">
    <source>
        <dbReference type="Proteomes" id="UP000284375"/>
    </source>
</evidence>
<feature type="domain" description="DUF7729" evidence="2">
    <location>
        <begin position="170"/>
        <end position="375"/>
    </location>
</feature>
<gene>
    <name evidence="3" type="ORF">VSDG_04491</name>
</gene>
<dbReference type="Pfam" id="PF24855">
    <property type="entry name" value="DUF7729"/>
    <property type="match status" value="1"/>
</dbReference>
<dbReference type="AlphaFoldDB" id="A0A423W4I1"/>
<protein>
    <recommendedName>
        <fullName evidence="2">DUF7729 domain-containing protein</fullName>
    </recommendedName>
</protein>
<name>A0A423W4I1_CYTCH</name>
<feature type="region of interest" description="Disordered" evidence="1">
    <location>
        <begin position="139"/>
        <end position="172"/>
    </location>
</feature>
<evidence type="ECO:0000313" key="3">
    <source>
        <dbReference type="EMBL" id="ROV98230.1"/>
    </source>
</evidence>
<dbReference type="EMBL" id="LJZO01000014">
    <property type="protein sequence ID" value="ROV98230.1"/>
    <property type="molecule type" value="Genomic_DNA"/>
</dbReference>
<comment type="caution">
    <text evidence="3">The sequence shown here is derived from an EMBL/GenBank/DDBJ whole genome shotgun (WGS) entry which is preliminary data.</text>
</comment>
<dbReference type="Proteomes" id="UP000284375">
    <property type="component" value="Unassembled WGS sequence"/>
</dbReference>
<proteinExistence type="predicted"/>
<dbReference type="InterPro" id="IPR056146">
    <property type="entry name" value="DUF7729"/>
</dbReference>
<dbReference type="PANTHER" id="PTHR39460">
    <property type="entry name" value="EXPRESSED PROTEIN"/>
    <property type="match status" value="1"/>
</dbReference>